<dbReference type="STRING" id="341454.A0A4S2MMF6"/>
<dbReference type="CDD" id="cd01201">
    <property type="entry name" value="PH_BEACH"/>
    <property type="match status" value="1"/>
</dbReference>
<gene>
    <name evidence="7" type="ORF">EX30DRAFT_397923</name>
</gene>
<dbReference type="InterPro" id="IPR056252">
    <property type="entry name" value="Alfy-like_Arm-like"/>
</dbReference>
<evidence type="ECO:0000313" key="8">
    <source>
        <dbReference type="Proteomes" id="UP000298138"/>
    </source>
</evidence>
<feature type="region of interest" description="Disordered" evidence="4">
    <location>
        <begin position="2564"/>
        <end position="2617"/>
    </location>
</feature>
<keyword evidence="8" id="KW-1185">Reference proteome</keyword>
<evidence type="ECO:0000256" key="4">
    <source>
        <dbReference type="SAM" id="MobiDB-lite"/>
    </source>
</evidence>
<accession>A0A4S2MMF6</accession>
<evidence type="ECO:0000259" key="6">
    <source>
        <dbReference type="PROSITE" id="PS51783"/>
    </source>
</evidence>
<feature type="region of interest" description="Disordered" evidence="4">
    <location>
        <begin position="1696"/>
        <end position="1736"/>
    </location>
</feature>
<dbReference type="Proteomes" id="UP000298138">
    <property type="component" value="Unassembled WGS sequence"/>
</dbReference>
<feature type="compositionally biased region" description="Low complexity" evidence="4">
    <location>
        <begin position="2576"/>
        <end position="2598"/>
    </location>
</feature>
<feature type="region of interest" description="Disordered" evidence="4">
    <location>
        <begin position="1070"/>
        <end position="1099"/>
    </location>
</feature>
<evidence type="ECO:0000256" key="3">
    <source>
        <dbReference type="PROSITE-ProRule" id="PRU00221"/>
    </source>
</evidence>
<dbReference type="EMBL" id="ML220143">
    <property type="protein sequence ID" value="TGZ78286.1"/>
    <property type="molecule type" value="Genomic_DNA"/>
</dbReference>
<dbReference type="Pfam" id="PF13385">
    <property type="entry name" value="Laminin_G_3"/>
    <property type="match status" value="1"/>
</dbReference>
<dbReference type="OrthoDB" id="26681at2759"/>
<feature type="domain" description="BEACH" evidence="5">
    <location>
        <begin position="1921"/>
        <end position="2216"/>
    </location>
</feature>
<evidence type="ECO:0000259" key="5">
    <source>
        <dbReference type="PROSITE" id="PS50197"/>
    </source>
</evidence>
<dbReference type="Pfam" id="PF15787">
    <property type="entry name" value="DUF4704"/>
    <property type="match status" value="1"/>
</dbReference>
<dbReference type="Pfam" id="PF00400">
    <property type="entry name" value="WD40"/>
    <property type="match status" value="1"/>
</dbReference>
<feature type="compositionally biased region" description="Basic and acidic residues" evidence="4">
    <location>
        <begin position="2500"/>
        <end position="2510"/>
    </location>
</feature>
<proteinExistence type="predicted"/>
<feature type="compositionally biased region" description="Low complexity" evidence="4">
    <location>
        <begin position="2606"/>
        <end position="2617"/>
    </location>
</feature>
<evidence type="ECO:0000313" key="7">
    <source>
        <dbReference type="EMBL" id="TGZ78286.1"/>
    </source>
</evidence>
<dbReference type="Pfam" id="PF23295">
    <property type="entry name" value="Arm_4"/>
    <property type="match status" value="1"/>
</dbReference>
<dbReference type="PANTHER" id="PTHR46108:SF4">
    <property type="entry name" value="BLUE CHEESE"/>
    <property type="match status" value="1"/>
</dbReference>
<dbReference type="CDD" id="cd06071">
    <property type="entry name" value="Beach"/>
    <property type="match status" value="1"/>
</dbReference>
<feature type="region of interest" description="Disordered" evidence="4">
    <location>
        <begin position="2500"/>
        <end position="2533"/>
    </location>
</feature>
<dbReference type="Pfam" id="PF02138">
    <property type="entry name" value="Beach"/>
    <property type="match status" value="1"/>
</dbReference>
<dbReference type="SUPFAM" id="SSF81837">
    <property type="entry name" value="BEACH domain"/>
    <property type="match status" value="1"/>
</dbReference>
<feature type="repeat" description="WD" evidence="3">
    <location>
        <begin position="2369"/>
        <end position="2410"/>
    </location>
</feature>
<evidence type="ECO:0000256" key="1">
    <source>
        <dbReference type="ARBA" id="ARBA00022574"/>
    </source>
</evidence>
<dbReference type="FunCoup" id="A0A4S2MMF6">
    <property type="interactions" value="6"/>
</dbReference>
<dbReference type="InterPro" id="IPR031570">
    <property type="entry name" value="NBEA/BDCP_DUF4704"/>
</dbReference>
<protein>
    <submittedName>
        <fullName evidence="7">Beach-domain-containing protein</fullName>
    </submittedName>
</protein>
<feature type="compositionally biased region" description="Basic residues" evidence="4">
    <location>
        <begin position="1658"/>
        <end position="1668"/>
    </location>
</feature>
<dbReference type="PROSITE" id="PS50197">
    <property type="entry name" value="BEACH"/>
    <property type="match status" value="1"/>
</dbReference>
<keyword evidence="2" id="KW-0677">Repeat</keyword>
<dbReference type="Gene3D" id="2.60.120.200">
    <property type="match status" value="1"/>
</dbReference>
<dbReference type="SUPFAM" id="SSF50978">
    <property type="entry name" value="WD40 repeat-like"/>
    <property type="match status" value="1"/>
</dbReference>
<dbReference type="PANTHER" id="PTHR46108">
    <property type="entry name" value="BLUE CHEESE"/>
    <property type="match status" value="1"/>
</dbReference>
<dbReference type="Pfam" id="PF14844">
    <property type="entry name" value="PH_BEACH"/>
    <property type="match status" value="1"/>
</dbReference>
<dbReference type="FunFam" id="1.10.1540.10:FF:000002">
    <property type="entry name" value="WD repeat and FYVE domain containing 3"/>
    <property type="match status" value="1"/>
</dbReference>
<dbReference type="SMART" id="SM01026">
    <property type="entry name" value="Beach"/>
    <property type="match status" value="1"/>
</dbReference>
<name>A0A4S2MMF6_9PEZI</name>
<dbReference type="Gene3D" id="1.10.1540.10">
    <property type="entry name" value="BEACH domain"/>
    <property type="match status" value="1"/>
</dbReference>
<feature type="repeat" description="WD" evidence="3">
    <location>
        <begin position="2317"/>
        <end position="2344"/>
    </location>
</feature>
<dbReference type="SUPFAM" id="SSF50729">
    <property type="entry name" value="PH domain-like"/>
    <property type="match status" value="1"/>
</dbReference>
<dbReference type="InterPro" id="IPR001680">
    <property type="entry name" value="WD40_rpt"/>
</dbReference>
<dbReference type="InterPro" id="IPR013320">
    <property type="entry name" value="ConA-like_dom_sf"/>
</dbReference>
<organism evidence="7 8">
    <name type="scientific">Ascodesmis nigricans</name>
    <dbReference type="NCBI Taxonomy" id="341454"/>
    <lineage>
        <taxon>Eukaryota</taxon>
        <taxon>Fungi</taxon>
        <taxon>Dikarya</taxon>
        <taxon>Ascomycota</taxon>
        <taxon>Pezizomycotina</taxon>
        <taxon>Pezizomycetes</taxon>
        <taxon>Pezizales</taxon>
        <taxon>Ascodesmidaceae</taxon>
        <taxon>Ascodesmis</taxon>
    </lineage>
</organism>
<feature type="compositionally biased region" description="Low complexity" evidence="4">
    <location>
        <begin position="2518"/>
        <end position="2533"/>
    </location>
</feature>
<dbReference type="InterPro" id="IPR036372">
    <property type="entry name" value="BEACH_dom_sf"/>
</dbReference>
<dbReference type="InterPro" id="IPR051944">
    <property type="entry name" value="BEACH_domain_protein"/>
</dbReference>
<feature type="domain" description="BEACH-type PH" evidence="6">
    <location>
        <begin position="1747"/>
        <end position="1883"/>
    </location>
</feature>
<feature type="region of interest" description="Disordered" evidence="4">
    <location>
        <begin position="1658"/>
        <end position="1683"/>
    </location>
</feature>
<dbReference type="InterPro" id="IPR015943">
    <property type="entry name" value="WD40/YVTN_repeat-like_dom_sf"/>
</dbReference>
<dbReference type="SUPFAM" id="SSF49899">
    <property type="entry name" value="Concanavalin A-like lectins/glucanases"/>
    <property type="match status" value="1"/>
</dbReference>
<dbReference type="InterPro" id="IPR036322">
    <property type="entry name" value="WD40_repeat_dom_sf"/>
</dbReference>
<keyword evidence="1 3" id="KW-0853">WD repeat</keyword>
<dbReference type="PROSITE" id="PS50082">
    <property type="entry name" value="WD_REPEATS_2"/>
    <property type="match status" value="2"/>
</dbReference>
<sequence>MPVMASSSSSSSTSVRRRLSSAAANRQPKFLTELQPLLDSLDSSVSSPDILERLQWLSLLKRVLIDAPEAKDTFRALKGFSTLLSTLHSFAGFYNSSSRSEEEKFHFVELVKCLFAVISEALQDHPGNRRFFSHRIGWPNLEQALAATGLPTEAPDHLFGVLLAFAMDDATLASLITSTKKALEVRRDKAGTDLAEDEILDFVRERMSTQFCSKDLLLNPEVMPLVISFQIAMSSGSESVICSMVALQALLAIARASKHNLVALHGTKILSSLLPRIWNKDILASEQVVVRDLCQHLLELGINHLSDAHELYSRAVDDEGAAQFLLDGIISSRQPPHIQFDLSINGYSAMELSTLGRTFPPTSSAGYTFSAWIHIDHWDPTAHTTIFGAFDDSQRCFVLGYIERDTQKFILQTSLSSPRASVRFKTTVFQPHRWYHIAIVHRRSRATSSAKAALYVDGEFVEQIKAPYPQSPPSSNPSVQVFLGTPSQLTAQVGRGVVNDCWSIGAAHIFEDVLSDDLIAVYYRLGPRYSGNFQDTLGSFQTYEASAALNMRNELIHPGREEKSDIIAAIRNKASGILPESKILMSISATQVLNDSDENNMDESMLVQSLSKQAAVNLRVHTRSKKIVINGAVPSIKEALVTPHGIGFLTGDPVVVVPQSLDDAAWRICGAAAIGLKIVEAAKTLSQLCRAVRILFELIKHSWRNSEAMEKENGFTVLSYLIKQKGSTMVIGKELLDLILEFVGYQRDAPEESFIINPLAYRVLLVDSDIWRKADLETQKTYFSQFITFVSGSKFHHFNSKRLTRMRIVRKLLFALKGEAFSREIIPDFLDAFKVLVKSNLSADVLRSISLFITYSMHKHNPNRPLRVKKSNVNLRRPGLTTTTTKILTTSAALASELPEGSGFTRQELGVKVLQMFHDVLCEDGHGTANIKKFAKTVTNKWLLYLLAENDPDVVVLGTKLIARLLIVHGGSYVSKFATKTGGFVIMRHRLKRWWNLAPLWPICFCILFGKDVAKVDVDRPLVFSELVKMFEDGARKEKGIVVYPEIWPVIMGMLKAGVATVVAELGDGGEKDPMSPAQKGHARTRSTLLNDPIPPGGKPTDKTMSELTRMLQTIVQFLAQLHCTSAQFREFCTTPSFLQPFFSVLFPVICSSDHVSAEIELNSRDSALTFDGGDVVIRPLVSNAGQSAPIIRTVAVEDRPLSPGGTRPKRLRKASSFILVSKEMEASAPTPSPAKLKTGVGEGLTKVEIKGLGGTSSLVESLMELVTSVFLNVLLEKRDFQGFALNTKVPPGFQEHQIFFETYLLRNTLSHLTTFISLDMAKLTQPKILTNLARYAVYMTDSLYEGWFLNGAEALFEFIGTILEHLQLPNVANLKAVRLCSKSVEVLRTSLSRVVLFRLVELEGPEGRERLQGKEPRQEVVRFVEKMMYWQTVLLSQENKDADFTRLCCYLLYGWLKEESEVRMAAVNMLRFVMMQKPAEIATLFNRGKPEHQMLSEGFEKLQQEDNDSWLRWVDSHRKELESFFYGSLSKIWEAFVAEENRRTDETTKTRVSKRRETLKQWITEDVNNEDIFGRHESVSTNWSANIYASEHLKYQRAAQDQQDSVSYTVSQYAKLEAELTRPCGLLDSGEEMKWRLDPTEGRNRMRKRMLPDRRGHLHNYQPKRRMTGPGPQSSAVSTRPHALSVDGDEISIMTKGDADSVSQHGDTARDGGEPEMDDDYELVDDPREDDDGWEDKNRKVMRNLQHGDVVEFVHNVSRLIGLDAVEGLLILGKNYLYLIDNFFQRADGEIVNVWQAPKDERDQYLQLIAGRENGEKPQNPAAGGQAEHDSRSWPFEELVSISKRRFLFRDVALELFFADGRSYLLTTMSVADRDFLHSKLLAKATNANNNTTSPWAGDVWKVEALRTQDQPTNIGSRLANVFTPGSQNPATKKWIKGEISNFHYLMLVNTMAGRTFNDLTQYPVFPWVLADYTSEELDLTNPRTFRDLSKPMGAQTLERMEGFRERYRQFEEIQEAEQPPFHYGTHFSSAMIVCSYLIRLQPFVQSYLILQGGAFDHADRLFHSIEKAWNSASRDNMADVRELIPEFFFLPEFLVNSNNYNFGMRQNTNEQISDVILPPWAKGDPKVFIAKHREALESEYVSQHLNEWIDLVFGFKQRGEAAKEATNVYHHLSYHGAVELDGITDHVEKVAKIGIIHNFGQTPHQVFSRPHPVREVTGVEGERARALDVAAETLARLPFAIMDHGEKITMLTYSANHDRLFSSPPTRLSIPPNMSTYLSWGFADNSIRIYSAESQRLLSLHEHLHTSTITCALLPDPKTLITASADGTISIWSLHPSSSSSSSSHHHHHHHHSSNKTALEITHKASLFAHTTSVSHLAASRSFSTLVTADTAGRVVVWDLNRLRFVRTLPSKGRVTAIAVNDVTADIVVWTRRVATVFTVNGEVVVRTEVPVEVGEVSCVGWWEGEGNEWLRRMVMVTGHKTGRVGVWSLEVAEKGMGDSTRDVDARDGVGGINGTGTTATTNATTPPVSTVSATSAQLTSSTPSLSFSSLSSSLSASLSTTLQLPLRSRSNSSATTLTGTSLTRTRAHSAASLAPSIPPSSSFPPASSSFNASSSNSNSSNSKWCLHLIKILNHDFRPGENTFGSMHPSVSGLGNLGAGGAGNGGNGMGRWPPVTAVLPGRGMVVSADEVGRVLQWECGGRVR</sequence>
<dbReference type="SUPFAM" id="SSF48371">
    <property type="entry name" value="ARM repeat"/>
    <property type="match status" value="1"/>
</dbReference>
<dbReference type="InterPro" id="IPR016024">
    <property type="entry name" value="ARM-type_fold"/>
</dbReference>
<dbReference type="InterPro" id="IPR000409">
    <property type="entry name" value="BEACH_dom"/>
</dbReference>
<dbReference type="PROSITE" id="PS51783">
    <property type="entry name" value="PH_BEACH"/>
    <property type="match status" value="1"/>
</dbReference>
<dbReference type="Gene3D" id="2.130.10.10">
    <property type="entry name" value="YVTN repeat-like/Quinoprotein amine dehydrogenase"/>
    <property type="match status" value="1"/>
</dbReference>
<dbReference type="SMART" id="SM00320">
    <property type="entry name" value="WD40"/>
    <property type="match status" value="3"/>
</dbReference>
<reference evidence="7 8" key="1">
    <citation type="submission" date="2019-04" db="EMBL/GenBank/DDBJ databases">
        <title>Comparative genomics and transcriptomics to analyze fruiting body development in filamentous ascomycetes.</title>
        <authorList>
            <consortium name="DOE Joint Genome Institute"/>
            <person name="Lutkenhaus R."/>
            <person name="Traeger S."/>
            <person name="Breuer J."/>
            <person name="Kuo A."/>
            <person name="Lipzen A."/>
            <person name="Pangilinan J."/>
            <person name="Dilworth D."/>
            <person name="Sandor L."/>
            <person name="Poggeler S."/>
            <person name="Barry K."/>
            <person name="Grigoriev I.V."/>
            <person name="Nowrousian M."/>
        </authorList>
    </citation>
    <scope>NUCLEOTIDE SEQUENCE [LARGE SCALE GENOMIC DNA]</scope>
    <source>
        <strain evidence="7 8">CBS 389.68</strain>
    </source>
</reference>
<dbReference type="InterPro" id="IPR023362">
    <property type="entry name" value="PH-BEACH_dom"/>
</dbReference>
<feature type="compositionally biased region" description="Acidic residues" evidence="4">
    <location>
        <begin position="1715"/>
        <end position="1735"/>
    </location>
</feature>
<evidence type="ECO:0000256" key="2">
    <source>
        <dbReference type="ARBA" id="ARBA00022737"/>
    </source>
</evidence>
<dbReference type="Gene3D" id="2.30.29.30">
    <property type="entry name" value="Pleckstrin-homology domain (PH domain)/Phosphotyrosine-binding domain (PTB)"/>
    <property type="match status" value="1"/>
</dbReference>
<dbReference type="InParanoid" id="A0A4S2MMF6"/>
<dbReference type="InterPro" id="IPR011993">
    <property type="entry name" value="PH-like_dom_sf"/>
</dbReference>